<dbReference type="Proteomes" id="UP000264541">
    <property type="component" value="Unassembled WGS sequence"/>
</dbReference>
<comment type="similarity">
    <text evidence="2">Belongs to the methyl-accepting chemotaxis (MCP) protein family.</text>
</comment>
<evidence type="ECO:0000256" key="1">
    <source>
        <dbReference type="ARBA" id="ARBA00023224"/>
    </source>
</evidence>
<dbReference type="InterPro" id="IPR004089">
    <property type="entry name" value="MCPsignal_dom"/>
</dbReference>
<evidence type="ECO:0000259" key="4">
    <source>
        <dbReference type="PROSITE" id="PS50111"/>
    </source>
</evidence>
<evidence type="ECO:0000313" key="5">
    <source>
        <dbReference type="EMBL" id="RFU71429.1"/>
    </source>
</evidence>
<keyword evidence="1 3" id="KW-0807">Transducer</keyword>
<feature type="domain" description="Methyl-accepting transducer" evidence="4">
    <location>
        <begin position="110"/>
        <end position="273"/>
    </location>
</feature>
<dbReference type="SMART" id="SM00283">
    <property type="entry name" value="MA"/>
    <property type="match status" value="1"/>
</dbReference>
<sequence length="273" mass="29576">MFSRIESLDRLIETIPVIKEAIPADLSIAICDLEKFIAYLPGESINLNIKIGQQLNPEEPLSVALRENKSLKANIPADFYGFEFIGTATPIHNKTGTVIGGIAVQLRRQSELRAIVDQISGSLSEANEQISSVANGSVLLANFSKDLLVESHKAGENVEKSTDVLSIIKRVADQTNLLGLNAAIEAARAGEKGKGFEVVANEIRKFSKETVTSTQTINQTMAQIKEAMTVMGQSIEKIAAIGQEQAASMSQTSANIEEIKDLANRLHQFADKL</sequence>
<comment type="caution">
    <text evidence="5">The sequence shown here is derived from an EMBL/GenBank/DDBJ whole genome shotgun (WGS) entry which is preliminary data.</text>
</comment>
<dbReference type="SUPFAM" id="SSF58104">
    <property type="entry name" value="Methyl-accepting chemotaxis protein (MCP) signaling domain"/>
    <property type="match status" value="1"/>
</dbReference>
<dbReference type="InterPro" id="IPR004090">
    <property type="entry name" value="Chemotax_Me-accpt_rcpt"/>
</dbReference>
<dbReference type="GO" id="GO:0007165">
    <property type="term" value="P:signal transduction"/>
    <property type="evidence" value="ECO:0007669"/>
    <property type="project" value="UniProtKB-KW"/>
</dbReference>
<dbReference type="GO" id="GO:0004888">
    <property type="term" value="F:transmembrane signaling receptor activity"/>
    <property type="evidence" value="ECO:0007669"/>
    <property type="project" value="InterPro"/>
</dbReference>
<dbReference type="PANTHER" id="PTHR32089">
    <property type="entry name" value="METHYL-ACCEPTING CHEMOTAXIS PROTEIN MCPB"/>
    <property type="match status" value="1"/>
</dbReference>
<dbReference type="GO" id="GO:0006935">
    <property type="term" value="P:chemotaxis"/>
    <property type="evidence" value="ECO:0007669"/>
    <property type="project" value="InterPro"/>
</dbReference>
<keyword evidence="6" id="KW-1185">Reference proteome</keyword>
<dbReference type="Pfam" id="PF00015">
    <property type="entry name" value="MCPsignal"/>
    <property type="match status" value="1"/>
</dbReference>
<dbReference type="PROSITE" id="PS50111">
    <property type="entry name" value="CHEMOTAXIS_TRANSDUC_2"/>
    <property type="match status" value="1"/>
</dbReference>
<reference evidence="5 6" key="1">
    <citation type="submission" date="2018-08" db="EMBL/GenBank/DDBJ databases">
        <title>Bacillus chawlae sp. nov., Bacillus glennii sp. nov., and Bacillus saganii sp. nov. Isolated from the Vehicle Assembly Building at Kennedy Space Center where the Viking Spacecraft were Assembled.</title>
        <authorList>
            <person name="Seuylemezian A."/>
            <person name="Vaishampayan P."/>
        </authorList>
    </citation>
    <scope>NUCLEOTIDE SEQUENCE [LARGE SCALE GENOMIC DNA]</scope>
    <source>
        <strain evidence="5 6">V47-23a</strain>
    </source>
</reference>
<evidence type="ECO:0000256" key="3">
    <source>
        <dbReference type="PROSITE-ProRule" id="PRU00284"/>
    </source>
</evidence>
<dbReference type="EMBL" id="QVTE01000004">
    <property type="protein sequence ID" value="RFU71429.1"/>
    <property type="molecule type" value="Genomic_DNA"/>
</dbReference>
<name>A0A372LTB2_9BACI</name>
<accession>A0A372LTB2</accession>
<evidence type="ECO:0000313" key="6">
    <source>
        <dbReference type="Proteomes" id="UP000264541"/>
    </source>
</evidence>
<dbReference type="Gene3D" id="1.10.287.950">
    <property type="entry name" value="Methyl-accepting chemotaxis protein"/>
    <property type="match status" value="1"/>
</dbReference>
<dbReference type="AlphaFoldDB" id="A0A372LTB2"/>
<organism evidence="5 6">
    <name type="scientific">Peribacillus saganii</name>
    <dbReference type="NCBI Taxonomy" id="2303992"/>
    <lineage>
        <taxon>Bacteria</taxon>
        <taxon>Bacillati</taxon>
        <taxon>Bacillota</taxon>
        <taxon>Bacilli</taxon>
        <taxon>Bacillales</taxon>
        <taxon>Bacillaceae</taxon>
        <taxon>Peribacillus</taxon>
    </lineage>
</organism>
<protein>
    <submittedName>
        <fullName evidence="5">Chemotaxis protein</fullName>
    </submittedName>
</protein>
<evidence type="ECO:0000256" key="2">
    <source>
        <dbReference type="ARBA" id="ARBA00029447"/>
    </source>
</evidence>
<dbReference type="PANTHER" id="PTHR32089:SF112">
    <property type="entry name" value="LYSOZYME-LIKE PROTEIN-RELATED"/>
    <property type="match status" value="1"/>
</dbReference>
<gene>
    <name evidence="5" type="ORF">D0469_01610</name>
</gene>
<dbReference type="GO" id="GO:0016020">
    <property type="term" value="C:membrane"/>
    <property type="evidence" value="ECO:0007669"/>
    <property type="project" value="InterPro"/>
</dbReference>
<dbReference type="OrthoDB" id="9807021at2"/>
<proteinExistence type="inferred from homology"/>
<dbReference type="PRINTS" id="PR00260">
    <property type="entry name" value="CHEMTRNSDUCR"/>
</dbReference>